<sequence length="131" mass="14507">MSLGGTLLEQGSFPFRARDLIQGILERTAYLHQPWHDIEFLVYSIVFILFINPTGPDGPTGMSKEEKSRGLVHTLAPFAGFFKKAPELVGTVAKYCGLGLKHSWIYRVDEGVIFGPKWTTGELSHDGLIGD</sequence>
<evidence type="ECO:0000313" key="2">
    <source>
        <dbReference type="Proteomes" id="UP000249723"/>
    </source>
</evidence>
<dbReference type="Proteomes" id="UP000249723">
    <property type="component" value="Unassembled WGS sequence"/>
</dbReference>
<evidence type="ECO:0000313" key="1">
    <source>
        <dbReference type="EMBL" id="SCZ91883.1"/>
    </source>
</evidence>
<dbReference type="EMBL" id="FMWP01000017">
    <property type="protein sequence ID" value="SCZ91883.1"/>
    <property type="molecule type" value="Genomic_DNA"/>
</dbReference>
<proteinExistence type="predicted"/>
<organism evidence="1 2">
    <name type="scientific">Microbotryum saponariae</name>
    <dbReference type="NCBI Taxonomy" id="289078"/>
    <lineage>
        <taxon>Eukaryota</taxon>
        <taxon>Fungi</taxon>
        <taxon>Dikarya</taxon>
        <taxon>Basidiomycota</taxon>
        <taxon>Pucciniomycotina</taxon>
        <taxon>Microbotryomycetes</taxon>
        <taxon>Microbotryales</taxon>
        <taxon>Microbotryaceae</taxon>
        <taxon>Microbotryum</taxon>
    </lineage>
</organism>
<accession>A0A2X0MF75</accession>
<protein>
    <submittedName>
        <fullName evidence="1">BZ3500_MvSof-1268-A1-R1_Chr5-3g08196 protein</fullName>
    </submittedName>
</protein>
<dbReference type="AlphaFoldDB" id="A0A2X0MF75"/>
<gene>
    <name evidence="1" type="ORF">BZ3500_MVSOF-1268-A1-R1_CHR5-3G08196</name>
</gene>
<name>A0A2X0MF75_9BASI</name>
<reference evidence="2" key="1">
    <citation type="submission" date="2016-10" db="EMBL/GenBank/DDBJ databases">
        <authorList>
            <person name="Jeantristanb JTB J.-T."/>
            <person name="Ricardo R."/>
        </authorList>
    </citation>
    <scope>NUCLEOTIDE SEQUENCE [LARGE SCALE GENOMIC DNA]</scope>
</reference>
<dbReference type="OrthoDB" id="5569250at2759"/>
<keyword evidence="2" id="KW-1185">Reference proteome</keyword>